<name>A0A7W7KEK9_PSENT</name>
<organism evidence="1 2">
    <name type="scientific">Pseudomonas nitroreducens</name>
    <dbReference type="NCBI Taxonomy" id="46680"/>
    <lineage>
        <taxon>Bacteria</taxon>
        <taxon>Pseudomonadati</taxon>
        <taxon>Pseudomonadota</taxon>
        <taxon>Gammaproteobacteria</taxon>
        <taxon>Pseudomonadales</taxon>
        <taxon>Pseudomonadaceae</taxon>
        <taxon>Pseudomonas</taxon>
    </lineage>
</organism>
<evidence type="ECO:0000313" key="1">
    <source>
        <dbReference type="EMBL" id="MBB4861389.1"/>
    </source>
</evidence>
<reference evidence="1 2" key="1">
    <citation type="submission" date="2020-08" db="EMBL/GenBank/DDBJ databases">
        <title>Functional genomics of gut bacteria from endangered species of beetles.</title>
        <authorList>
            <person name="Carlos-Shanley C."/>
        </authorList>
    </citation>
    <scope>NUCLEOTIDE SEQUENCE [LARGE SCALE GENOMIC DNA]</scope>
    <source>
        <strain evidence="1 2">S00179</strain>
    </source>
</reference>
<protein>
    <submittedName>
        <fullName evidence="1">Uncharacterized protein</fullName>
    </submittedName>
</protein>
<dbReference type="AlphaFoldDB" id="A0A7W7KEK9"/>
<proteinExistence type="predicted"/>
<dbReference type="EMBL" id="JACHLI010000001">
    <property type="protein sequence ID" value="MBB4861389.1"/>
    <property type="molecule type" value="Genomic_DNA"/>
</dbReference>
<sequence>MKTTTRTRISKFISGVGLTGCLYAITMPMTTSVQAGLPTTDPSNLYQAIVADIKRGMEWAQQEVLMQTGIDLEGLYAQMNVDTINNGFANMIARMSRGDQEVQNIEQMERSQPAQDACDTVMLAQGMNNSICEAIDSIFSSSNARAVANGISSGAGAPVPDGKGGYTLDPSRTATTTEIIEYNKSQASTTLSSCEDLGGDCENPSLLVAPPGPLDDKQYKAAVIQNEIAGGVFAKNSSLPPETSRTSAAFKKARLDDMRYTNLREALRVSRDNLLVLQQGTLDESGKRMPGQVNQLDQYMAERMGSENWLCEVTNSCTNGAKYVPPAELEKRKIQMQAVQLHIAMEQYKSSLRIERLMTDLTGLELDNAEGRTK</sequence>
<dbReference type="RefSeq" id="WP_184585656.1">
    <property type="nucleotide sequence ID" value="NZ_JACHLI010000001.1"/>
</dbReference>
<comment type="caution">
    <text evidence="1">The sequence shown here is derived from an EMBL/GenBank/DDBJ whole genome shotgun (WGS) entry which is preliminary data.</text>
</comment>
<gene>
    <name evidence="1" type="ORF">HNP46_000200</name>
</gene>
<dbReference type="Proteomes" id="UP000566995">
    <property type="component" value="Unassembled WGS sequence"/>
</dbReference>
<evidence type="ECO:0000313" key="2">
    <source>
        <dbReference type="Proteomes" id="UP000566995"/>
    </source>
</evidence>
<accession>A0A7W7KEK9</accession>